<accession>A0A074JUC0</accession>
<sequence>MSFRPNFSAPHSLLIAIGMASMLVAAPVAPAFSETTTPTPLPKPTAAISARAKPEAAVTPRSTIMVDGFRSAKFGMDEKAVRAAIAKDFGAKDDKIQAGENAVERTQILTIEAPDLIPEGGMAQVSYVFGYTSKKLIQVGVTWSGKTDPKMTAKMLYDNGDVLRSHFMAEGYAPDSIKTNVALPNGILMFRAADSDNHATLLLLQGTYTTGEDGRKTLTPASLDLLYSADPNSPDIFKLPEGSF</sequence>
<evidence type="ECO:0000256" key="1">
    <source>
        <dbReference type="SAM" id="SignalP"/>
    </source>
</evidence>
<protein>
    <submittedName>
        <fullName evidence="2">Uncharacterized protein</fullName>
    </submittedName>
</protein>
<reference evidence="2 3" key="1">
    <citation type="journal article" date="2015" name="Antonie Van Leeuwenhoek">
        <title>Thioclava indica sp. nov., isolated from surface seawater of the Indian Ocean.</title>
        <authorList>
            <person name="Liu Y."/>
            <person name="Lai Q."/>
            <person name="Du J."/>
            <person name="Xu H."/>
            <person name="Jiang L."/>
            <person name="Shao Z."/>
        </authorList>
    </citation>
    <scope>NUCLEOTIDE SEQUENCE [LARGE SCALE GENOMIC DNA]</scope>
    <source>
        <strain evidence="2 3">DT23-4</strain>
    </source>
</reference>
<dbReference type="Proteomes" id="UP000027471">
    <property type="component" value="Unassembled WGS sequence"/>
</dbReference>
<evidence type="ECO:0000313" key="3">
    <source>
        <dbReference type="Proteomes" id="UP000027471"/>
    </source>
</evidence>
<dbReference type="AlphaFoldDB" id="A0A074JUC0"/>
<feature type="chain" id="PRO_5001695146" evidence="1">
    <location>
        <begin position="26"/>
        <end position="244"/>
    </location>
</feature>
<keyword evidence="1" id="KW-0732">Signal</keyword>
<gene>
    <name evidence="2" type="ORF">DT23_14715</name>
</gene>
<proteinExistence type="predicted"/>
<name>A0A074JUC0_9RHOB</name>
<comment type="caution">
    <text evidence="2">The sequence shown here is derived from an EMBL/GenBank/DDBJ whole genome shotgun (WGS) entry which is preliminary data.</text>
</comment>
<dbReference type="eggNOG" id="ENOG503378N">
    <property type="taxonomic scope" value="Bacteria"/>
</dbReference>
<feature type="signal peptide" evidence="1">
    <location>
        <begin position="1"/>
        <end position="25"/>
    </location>
</feature>
<dbReference type="STRING" id="1353528.DT23_14715"/>
<keyword evidence="3" id="KW-1185">Reference proteome</keyword>
<organism evidence="2 3">
    <name type="scientific">Thioclava indica</name>
    <dbReference type="NCBI Taxonomy" id="1353528"/>
    <lineage>
        <taxon>Bacteria</taxon>
        <taxon>Pseudomonadati</taxon>
        <taxon>Pseudomonadota</taxon>
        <taxon>Alphaproteobacteria</taxon>
        <taxon>Rhodobacterales</taxon>
        <taxon>Paracoccaceae</taxon>
        <taxon>Thioclava</taxon>
    </lineage>
</organism>
<evidence type="ECO:0000313" key="2">
    <source>
        <dbReference type="EMBL" id="KEO60049.1"/>
    </source>
</evidence>
<dbReference type="EMBL" id="AUNB01000024">
    <property type="protein sequence ID" value="KEO60049.1"/>
    <property type="molecule type" value="Genomic_DNA"/>
</dbReference>